<evidence type="ECO:0000259" key="7">
    <source>
        <dbReference type="Pfam" id="PF01431"/>
    </source>
</evidence>
<keyword evidence="2" id="KW-0645">Protease</keyword>
<dbReference type="PANTHER" id="PTHR11733:SF241">
    <property type="entry name" value="GH26575P-RELATED"/>
    <property type="match status" value="1"/>
</dbReference>
<dbReference type="GO" id="GO:0005886">
    <property type="term" value="C:plasma membrane"/>
    <property type="evidence" value="ECO:0007669"/>
    <property type="project" value="TreeGrafter"/>
</dbReference>
<evidence type="ECO:0000256" key="1">
    <source>
        <dbReference type="ARBA" id="ARBA00001947"/>
    </source>
</evidence>
<dbReference type="GO" id="GO:0004222">
    <property type="term" value="F:metalloendopeptidase activity"/>
    <property type="evidence" value="ECO:0007669"/>
    <property type="project" value="InterPro"/>
</dbReference>
<dbReference type="InterPro" id="IPR042089">
    <property type="entry name" value="Peptidase_M13_dom_2"/>
</dbReference>
<keyword evidence="5" id="KW-0862">Zinc</keyword>
<protein>
    <recommendedName>
        <fullName evidence="10">Peptidase M13 C-terminal domain-containing protein</fullName>
    </recommendedName>
</protein>
<dbReference type="Pfam" id="PF05649">
    <property type="entry name" value="Peptidase_M13_N"/>
    <property type="match status" value="1"/>
</dbReference>
<keyword evidence="4" id="KW-0378">Hydrolase</keyword>
<dbReference type="Gene3D" id="1.10.1380.10">
    <property type="entry name" value="Neutral endopeptidase , domain2"/>
    <property type="match status" value="1"/>
</dbReference>
<dbReference type="InterPro" id="IPR024079">
    <property type="entry name" value="MetalloPept_cat_dom_sf"/>
</dbReference>
<evidence type="ECO:0000256" key="6">
    <source>
        <dbReference type="ARBA" id="ARBA00023049"/>
    </source>
</evidence>
<feature type="domain" description="Peptidase M13 C-terminal" evidence="7">
    <location>
        <begin position="457"/>
        <end position="656"/>
    </location>
</feature>
<dbReference type="GO" id="GO:0016485">
    <property type="term" value="P:protein processing"/>
    <property type="evidence" value="ECO:0007669"/>
    <property type="project" value="TreeGrafter"/>
</dbReference>
<evidence type="ECO:0008006" key="10">
    <source>
        <dbReference type="Google" id="ProtNLM"/>
    </source>
</evidence>
<evidence type="ECO:0000256" key="2">
    <source>
        <dbReference type="ARBA" id="ARBA00022670"/>
    </source>
</evidence>
<proteinExistence type="predicted"/>
<dbReference type="SUPFAM" id="SSF55486">
    <property type="entry name" value="Metalloproteases ('zincins'), catalytic domain"/>
    <property type="match status" value="1"/>
</dbReference>
<reference evidence="9" key="1">
    <citation type="journal article" date="2020" name="Nature">
        <title>Giant virus diversity and host interactions through global metagenomics.</title>
        <authorList>
            <person name="Schulz F."/>
            <person name="Roux S."/>
            <person name="Paez-Espino D."/>
            <person name="Jungbluth S."/>
            <person name="Walsh D.A."/>
            <person name="Denef V.J."/>
            <person name="McMahon K.D."/>
            <person name="Konstantinidis K.T."/>
            <person name="Eloe-Fadrosh E.A."/>
            <person name="Kyrpides N.C."/>
            <person name="Woyke T."/>
        </authorList>
    </citation>
    <scope>NUCLEOTIDE SEQUENCE</scope>
    <source>
        <strain evidence="9">GVMAG-S-1101182-85</strain>
    </source>
</reference>
<dbReference type="PROSITE" id="PS51885">
    <property type="entry name" value="NEPRILYSIN"/>
    <property type="match status" value="1"/>
</dbReference>
<evidence type="ECO:0000313" key="9">
    <source>
        <dbReference type="EMBL" id="QHU13815.1"/>
    </source>
</evidence>
<evidence type="ECO:0000259" key="8">
    <source>
        <dbReference type="Pfam" id="PF05649"/>
    </source>
</evidence>
<dbReference type="GO" id="GO:0046872">
    <property type="term" value="F:metal ion binding"/>
    <property type="evidence" value="ECO:0007669"/>
    <property type="project" value="UniProtKB-KW"/>
</dbReference>
<dbReference type="InterPro" id="IPR008753">
    <property type="entry name" value="Peptidase_M13_N"/>
</dbReference>
<name>A0A6C0K6Z2_9ZZZZ</name>
<comment type="cofactor">
    <cofactor evidence="1">
        <name>Zn(2+)</name>
        <dbReference type="ChEBI" id="CHEBI:29105"/>
    </cofactor>
</comment>
<sequence length="660" mass="76189">MKKSKQYTRQALAKHIDTLPTSPSVPPVSATRRPGDGFYKYVNHQWLEKTSLAPWRSEYSVSDEVEDTTDKNLLEIINSISNTELSTETPTRPSDTIQIIKYLWNHRTVENEEAYLHIHLREILAAITRKQQARYLGQMCRYHLPSLFMILNEEEIKPPYYIRPSIALGRLTLPLEYYLDSSLHTSTVWEAYTQFIRICATELGSPVLLNVVNAELEIAKLLNTSYTTFLKRVKGSQLSSVEPQFEWTSFMEGWSVDPTWTTRFWLINSLERTKRALHWYATANPEYITALLSFSVITAMAPYLQKKILDAYINLFYTALKGVKHIPSESQQLLAVIKSNVPDCLCALYSKDQALKHSLSDVKNLVSEIRESAIHIVTHTSLFKAKTASAVKEKIRRMRFELGSGKLNKFPKVDFPKDSFVHAIFKIQEARSEDLYIDIGKPSYSDQREMYACYEANASYFSESNHIVIPWGILQWPFYSKDAPLGWNYGGIGATIGHEMTHAFDLEGSHYNPKAVYKEWWTRKNRTNFKKKTRKVSKVFSKISHYGLHLNGERTLSENWADLGGLTISLNALKQHLLQIKATEEETIEALRIFFIAYAVSWRTVTRKQQMIYSIQMSVHAPSEDRVDAIVSQFQDFIDVFDIQKSDPLYRSQGERLEFF</sequence>
<dbReference type="PRINTS" id="PR00786">
    <property type="entry name" value="NEPRILYSIN"/>
</dbReference>
<keyword evidence="3" id="KW-0479">Metal-binding</keyword>
<dbReference type="Pfam" id="PF01431">
    <property type="entry name" value="Peptidase_M13"/>
    <property type="match status" value="1"/>
</dbReference>
<evidence type="ECO:0000256" key="3">
    <source>
        <dbReference type="ARBA" id="ARBA00022723"/>
    </source>
</evidence>
<evidence type="ECO:0000256" key="4">
    <source>
        <dbReference type="ARBA" id="ARBA00022801"/>
    </source>
</evidence>
<dbReference type="CDD" id="cd08662">
    <property type="entry name" value="M13"/>
    <property type="match status" value="1"/>
</dbReference>
<dbReference type="PANTHER" id="PTHR11733">
    <property type="entry name" value="ZINC METALLOPROTEASE FAMILY M13 NEPRILYSIN-RELATED"/>
    <property type="match status" value="1"/>
</dbReference>
<dbReference type="EMBL" id="MN740827">
    <property type="protein sequence ID" value="QHU13815.1"/>
    <property type="molecule type" value="Genomic_DNA"/>
</dbReference>
<organism evidence="9">
    <name type="scientific">viral metagenome</name>
    <dbReference type="NCBI Taxonomy" id="1070528"/>
    <lineage>
        <taxon>unclassified sequences</taxon>
        <taxon>metagenomes</taxon>
        <taxon>organismal metagenomes</taxon>
    </lineage>
</organism>
<dbReference type="AlphaFoldDB" id="A0A6C0K6Z2"/>
<feature type="domain" description="Peptidase M13 N-terminal" evidence="8">
    <location>
        <begin position="34"/>
        <end position="403"/>
    </location>
</feature>
<dbReference type="InterPro" id="IPR018497">
    <property type="entry name" value="Peptidase_M13_C"/>
</dbReference>
<accession>A0A6C0K6Z2</accession>
<dbReference type="Gene3D" id="3.40.390.10">
    <property type="entry name" value="Collagenase (Catalytic Domain)"/>
    <property type="match status" value="1"/>
</dbReference>
<evidence type="ECO:0000256" key="5">
    <source>
        <dbReference type="ARBA" id="ARBA00022833"/>
    </source>
</evidence>
<keyword evidence="6" id="KW-0482">Metalloprotease</keyword>
<dbReference type="InterPro" id="IPR000718">
    <property type="entry name" value="Peptidase_M13"/>
</dbReference>